<evidence type="ECO:0000313" key="1">
    <source>
        <dbReference type="EMBL" id="KAI5433584.1"/>
    </source>
</evidence>
<dbReference type="AlphaFoldDB" id="A0A9D5B910"/>
<comment type="caution">
    <text evidence="1">The sequence shown here is derived from an EMBL/GenBank/DDBJ whole genome shotgun (WGS) entry which is preliminary data.</text>
</comment>
<organism evidence="1 2">
    <name type="scientific">Pisum sativum</name>
    <name type="common">Garden pea</name>
    <name type="synonym">Lathyrus oleraceus</name>
    <dbReference type="NCBI Taxonomy" id="3888"/>
    <lineage>
        <taxon>Eukaryota</taxon>
        <taxon>Viridiplantae</taxon>
        <taxon>Streptophyta</taxon>
        <taxon>Embryophyta</taxon>
        <taxon>Tracheophyta</taxon>
        <taxon>Spermatophyta</taxon>
        <taxon>Magnoliopsida</taxon>
        <taxon>eudicotyledons</taxon>
        <taxon>Gunneridae</taxon>
        <taxon>Pentapetalae</taxon>
        <taxon>rosids</taxon>
        <taxon>fabids</taxon>
        <taxon>Fabales</taxon>
        <taxon>Fabaceae</taxon>
        <taxon>Papilionoideae</taxon>
        <taxon>50 kb inversion clade</taxon>
        <taxon>NPAAA clade</taxon>
        <taxon>Hologalegina</taxon>
        <taxon>IRL clade</taxon>
        <taxon>Fabeae</taxon>
        <taxon>Lathyrus</taxon>
    </lineage>
</organism>
<gene>
    <name evidence="1" type="ORF">KIW84_020754</name>
</gene>
<dbReference type="Proteomes" id="UP001058974">
    <property type="component" value="Chromosome 2"/>
</dbReference>
<accession>A0A9D5B910</accession>
<sequence length="219" mass="25337">MATIYGSMNAFDWLDLMVASSASNKGQNWGLTGGLDYSIRKKLDTQYLRDMAQLADRVRQVERLRDEKFRANKNKKERVAYVGVCQDDEYDENKPSNFDEQEIDLAELKQGPPYSFKVLTPSNGNPVETNDKFPKRTYTFDITKCDEIFNLMVKDGQLIKPPGAKEPPMEQQKKRGFCKYHNFLGYKTSRCFLFRDLVQNAIRDGRLKFGDKPKTTDED</sequence>
<proteinExistence type="predicted"/>
<dbReference type="EMBL" id="JAMSHJ010000002">
    <property type="protein sequence ID" value="KAI5433584.1"/>
    <property type="molecule type" value="Genomic_DNA"/>
</dbReference>
<name>A0A9D5B910_PEA</name>
<keyword evidence="2" id="KW-1185">Reference proteome</keyword>
<evidence type="ECO:0000313" key="2">
    <source>
        <dbReference type="Proteomes" id="UP001058974"/>
    </source>
</evidence>
<reference evidence="1 2" key="1">
    <citation type="journal article" date="2022" name="Nat. Genet.">
        <title>Improved pea reference genome and pan-genome highlight genomic features and evolutionary characteristics.</title>
        <authorList>
            <person name="Yang T."/>
            <person name="Liu R."/>
            <person name="Luo Y."/>
            <person name="Hu S."/>
            <person name="Wang D."/>
            <person name="Wang C."/>
            <person name="Pandey M.K."/>
            <person name="Ge S."/>
            <person name="Xu Q."/>
            <person name="Li N."/>
            <person name="Li G."/>
            <person name="Huang Y."/>
            <person name="Saxena R.K."/>
            <person name="Ji Y."/>
            <person name="Li M."/>
            <person name="Yan X."/>
            <person name="He Y."/>
            <person name="Liu Y."/>
            <person name="Wang X."/>
            <person name="Xiang C."/>
            <person name="Varshney R.K."/>
            <person name="Ding H."/>
            <person name="Gao S."/>
            <person name="Zong X."/>
        </authorList>
    </citation>
    <scope>NUCLEOTIDE SEQUENCE [LARGE SCALE GENOMIC DNA]</scope>
    <source>
        <strain evidence="1 2">cv. Zhongwan 6</strain>
    </source>
</reference>
<dbReference type="Gramene" id="Psat02G0075400-T1">
    <property type="protein sequence ID" value="KAI5433584.1"/>
    <property type="gene ID" value="KIW84_020754"/>
</dbReference>
<protein>
    <submittedName>
        <fullName evidence="1">Uncharacterized protein</fullName>
    </submittedName>
</protein>